<keyword evidence="1" id="KW-0812">Transmembrane</keyword>
<keyword evidence="3" id="KW-1185">Reference proteome</keyword>
<dbReference type="OrthoDB" id="5803885at2759"/>
<dbReference type="AlphaFoldDB" id="A0A3P7P9G3"/>
<dbReference type="EMBL" id="UYYG01000029">
    <property type="protein sequence ID" value="VDN51725.1"/>
    <property type="molecule type" value="Genomic_DNA"/>
</dbReference>
<gene>
    <name evidence="2" type="ORF">DME_LOCUS1698</name>
</gene>
<proteinExistence type="predicted"/>
<reference evidence="2 3" key="1">
    <citation type="submission" date="2018-11" db="EMBL/GenBank/DDBJ databases">
        <authorList>
            <consortium name="Pathogen Informatics"/>
        </authorList>
    </citation>
    <scope>NUCLEOTIDE SEQUENCE [LARGE SCALE GENOMIC DNA]</scope>
</reference>
<keyword evidence="1" id="KW-0472">Membrane</keyword>
<feature type="transmembrane region" description="Helical" evidence="1">
    <location>
        <begin position="151"/>
        <end position="171"/>
    </location>
</feature>
<accession>A0A3P7P9G3</accession>
<protein>
    <submittedName>
        <fullName evidence="2">Uncharacterized protein</fullName>
    </submittedName>
</protein>
<dbReference type="Proteomes" id="UP000274756">
    <property type="component" value="Unassembled WGS sequence"/>
</dbReference>
<evidence type="ECO:0000313" key="2">
    <source>
        <dbReference type="EMBL" id="VDN51725.1"/>
    </source>
</evidence>
<evidence type="ECO:0000256" key="1">
    <source>
        <dbReference type="SAM" id="Phobius"/>
    </source>
</evidence>
<keyword evidence="1" id="KW-1133">Transmembrane helix</keyword>
<organism evidence="2 3">
    <name type="scientific">Dracunculus medinensis</name>
    <name type="common">Guinea worm</name>
    <dbReference type="NCBI Taxonomy" id="318479"/>
    <lineage>
        <taxon>Eukaryota</taxon>
        <taxon>Metazoa</taxon>
        <taxon>Ecdysozoa</taxon>
        <taxon>Nematoda</taxon>
        <taxon>Chromadorea</taxon>
        <taxon>Rhabditida</taxon>
        <taxon>Spirurina</taxon>
        <taxon>Dracunculoidea</taxon>
        <taxon>Dracunculidae</taxon>
        <taxon>Dracunculus</taxon>
    </lineage>
</organism>
<name>A0A3P7P9G3_DRAME</name>
<sequence>MLAIVSDGAHYGAFFDNPRVLQEEINILPIFKCDINTAKTQICRDSCFSLNVTSQQGIGRSLLFGISRGCSTNILTKDRMVKGHRCSNINVILKTKPQYVVFANYCFCTGNKCNKIPEIFKPSPITTVTNTDKPSINFSAYIRYENKSMRYFYSIYHFFIFSISNLFLMNFL</sequence>
<evidence type="ECO:0000313" key="3">
    <source>
        <dbReference type="Proteomes" id="UP000274756"/>
    </source>
</evidence>